<evidence type="ECO:0000256" key="4">
    <source>
        <dbReference type="ARBA" id="ARBA00022519"/>
    </source>
</evidence>
<feature type="transmembrane region" description="Helical" evidence="9">
    <location>
        <begin position="85"/>
        <end position="103"/>
    </location>
</feature>
<protein>
    <recommendedName>
        <fullName evidence="9">TRAP transporter small permease protein</fullName>
    </recommendedName>
</protein>
<feature type="transmembrane region" description="Helical" evidence="9">
    <location>
        <begin position="12"/>
        <end position="35"/>
    </location>
</feature>
<dbReference type="PANTHER" id="PTHR35011">
    <property type="entry name" value="2,3-DIKETO-L-GULONATE TRAP TRANSPORTER SMALL PERMEASE PROTEIN YIAM"/>
    <property type="match status" value="1"/>
</dbReference>
<accession>A0AAW9QCJ8</accession>
<feature type="transmembrane region" description="Helical" evidence="9">
    <location>
        <begin position="123"/>
        <end position="144"/>
    </location>
</feature>
<dbReference type="GO" id="GO:0005886">
    <property type="term" value="C:plasma membrane"/>
    <property type="evidence" value="ECO:0007669"/>
    <property type="project" value="UniProtKB-SubCell"/>
</dbReference>
<evidence type="ECO:0000256" key="1">
    <source>
        <dbReference type="ARBA" id="ARBA00004429"/>
    </source>
</evidence>
<evidence type="ECO:0000256" key="9">
    <source>
        <dbReference type="RuleBase" id="RU369079"/>
    </source>
</evidence>
<dbReference type="AlphaFoldDB" id="A0AAW9QCJ8"/>
<evidence type="ECO:0000256" key="6">
    <source>
        <dbReference type="ARBA" id="ARBA00022989"/>
    </source>
</evidence>
<sequence>METWINRYCKLLEAAIALAMAVMVVLVFGNVVLRYAFNSGITVSEELSRWLFVWMTFLAAVIAVKEHGHLGVDMLVARLPPRGRRACLVLGQLLMLWVCWLLFSGSLTQTRINADVQAPTTGLSMGLFYASGAVFAASAAVFLLRDLWRAVTGRLRDDELVMVKESEEQAEFEALQARLAEEDRAAGKAR</sequence>
<evidence type="ECO:0000256" key="7">
    <source>
        <dbReference type="ARBA" id="ARBA00023136"/>
    </source>
</evidence>
<dbReference type="Pfam" id="PF04290">
    <property type="entry name" value="DctQ"/>
    <property type="match status" value="1"/>
</dbReference>
<dbReference type="InterPro" id="IPR007387">
    <property type="entry name" value="TRAP_DctQ"/>
</dbReference>
<comment type="function">
    <text evidence="9">Part of the tripartite ATP-independent periplasmic (TRAP) transport system.</text>
</comment>
<feature type="domain" description="Tripartite ATP-independent periplasmic transporters DctQ component" evidence="10">
    <location>
        <begin position="23"/>
        <end position="152"/>
    </location>
</feature>
<reference evidence="11 12" key="1">
    <citation type="submission" date="2024-02" db="EMBL/GenBank/DDBJ databases">
        <title>Genome sequence of Aquincola sp. MAHUQ-54.</title>
        <authorList>
            <person name="Huq M.A."/>
        </authorList>
    </citation>
    <scope>NUCLEOTIDE SEQUENCE [LARGE SCALE GENOMIC DNA]</scope>
    <source>
        <strain evidence="11 12">MAHUQ-54</strain>
    </source>
</reference>
<dbReference type="RefSeq" id="WP_332288393.1">
    <property type="nucleotide sequence ID" value="NZ_JAZIBG010000017.1"/>
</dbReference>
<dbReference type="GO" id="GO:0015740">
    <property type="term" value="P:C4-dicarboxylate transport"/>
    <property type="evidence" value="ECO:0007669"/>
    <property type="project" value="TreeGrafter"/>
</dbReference>
<dbReference type="GO" id="GO:0022857">
    <property type="term" value="F:transmembrane transporter activity"/>
    <property type="evidence" value="ECO:0007669"/>
    <property type="project" value="UniProtKB-UniRule"/>
</dbReference>
<dbReference type="EMBL" id="JAZIBG010000017">
    <property type="protein sequence ID" value="MEF7613454.1"/>
    <property type="molecule type" value="Genomic_DNA"/>
</dbReference>
<evidence type="ECO:0000259" key="10">
    <source>
        <dbReference type="Pfam" id="PF04290"/>
    </source>
</evidence>
<evidence type="ECO:0000313" key="12">
    <source>
        <dbReference type="Proteomes" id="UP001336250"/>
    </source>
</evidence>
<proteinExistence type="inferred from homology"/>
<comment type="similarity">
    <text evidence="8 9">Belongs to the TRAP transporter small permease family.</text>
</comment>
<evidence type="ECO:0000256" key="5">
    <source>
        <dbReference type="ARBA" id="ARBA00022692"/>
    </source>
</evidence>
<keyword evidence="6 9" id="KW-1133">Transmembrane helix</keyword>
<comment type="subcellular location">
    <subcellularLocation>
        <location evidence="1 9">Cell inner membrane</location>
        <topology evidence="1 9">Multi-pass membrane protein</topology>
    </subcellularLocation>
</comment>
<keyword evidence="12" id="KW-1185">Reference proteome</keyword>
<keyword evidence="3" id="KW-1003">Cell membrane</keyword>
<keyword evidence="4 9" id="KW-0997">Cell inner membrane</keyword>
<organism evidence="11 12">
    <name type="scientific">Aquincola agrisoli</name>
    <dbReference type="NCBI Taxonomy" id="3119538"/>
    <lineage>
        <taxon>Bacteria</taxon>
        <taxon>Pseudomonadati</taxon>
        <taxon>Pseudomonadota</taxon>
        <taxon>Betaproteobacteria</taxon>
        <taxon>Burkholderiales</taxon>
        <taxon>Sphaerotilaceae</taxon>
        <taxon>Aquincola</taxon>
    </lineage>
</organism>
<dbReference type="PANTHER" id="PTHR35011:SF2">
    <property type="entry name" value="2,3-DIKETO-L-GULONATE TRAP TRANSPORTER SMALL PERMEASE PROTEIN YIAM"/>
    <property type="match status" value="1"/>
</dbReference>
<keyword evidence="2 9" id="KW-0813">Transport</keyword>
<gene>
    <name evidence="11" type="ORF">V4F39_05975</name>
</gene>
<keyword evidence="7 9" id="KW-0472">Membrane</keyword>
<keyword evidence="5 9" id="KW-0812">Transmembrane</keyword>
<name>A0AAW9QCJ8_9BURK</name>
<comment type="caution">
    <text evidence="11">The sequence shown here is derived from an EMBL/GenBank/DDBJ whole genome shotgun (WGS) entry which is preliminary data.</text>
</comment>
<dbReference type="InterPro" id="IPR055348">
    <property type="entry name" value="DctQ"/>
</dbReference>
<evidence type="ECO:0000256" key="3">
    <source>
        <dbReference type="ARBA" id="ARBA00022475"/>
    </source>
</evidence>
<evidence type="ECO:0000256" key="2">
    <source>
        <dbReference type="ARBA" id="ARBA00022448"/>
    </source>
</evidence>
<evidence type="ECO:0000256" key="8">
    <source>
        <dbReference type="ARBA" id="ARBA00038436"/>
    </source>
</evidence>
<feature type="transmembrane region" description="Helical" evidence="9">
    <location>
        <begin position="47"/>
        <end position="64"/>
    </location>
</feature>
<evidence type="ECO:0000313" key="11">
    <source>
        <dbReference type="EMBL" id="MEF7613454.1"/>
    </source>
</evidence>
<comment type="subunit">
    <text evidence="9">The complex comprises the extracytoplasmic solute receptor protein and the two transmembrane proteins.</text>
</comment>
<dbReference type="Proteomes" id="UP001336250">
    <property type="component" value="Unassembled WGS sequence"/>
</dbReference>